<dbReference type="Proteomes" id="UP000094626">
    <property type="component" value="Chromosome"/>
</dbReference>
<dbReference type="AlphaFoldDB" id="A0A1D8A534"/>
<dbReference type="EMBL" id="CP017075">
    <property type="protein sequence ID" value="AOR77219.1"/>
    <property type="molecule type" value="Genomic_DNA"/>
</dbReference>
<feature type="region of interest" description="Disordered" evidence="1">
    <location>
        <begin position="252"/>
        <end position="280"/>
    </location>
</feature>
<evidence type="ECO:0000313" key="2">
    <source>
        <dbReference type="EMBL" id="AOR77219.1"/>
    </source>
</evidence>
<organism evidence="2 3">
    <name type="scientific">Novosphingobium resinovorum</name>
    <dbReference type="NCBI Taxonomy" id="158500"/>
    <lineage>
        <taxon>Bacteria</taxon>
        <taxon>Pseudomonadati</taxon>
        <taxon>Pseudomonadota</taxon>
        <taxon>Alphaproteobacteria</taxon>
        <taxon>Sphingomonadales</taxon>
        <taxon>Sphingomonadaceae</taxon>
        <taxon>Novosphingobium</taxon>
    </lineage>
</organism>
<keyword evidence="3" id="KW-1185">Reference proteome</keyword>
<accession>A0A1D8A534</accession>
<feature type="region of interest" description="Disordered" evidence="1">
    <location>
        <begin position="1"/>
        <end position="119"/>
    </location>
</feature>
<reference evidence="3" key="1">
    <citation type="journal article" date="2017" name="J. Biotechnol.">
        <title>Complete genome sequence of Novosphingobium resinovorum SA1, a versatile xenobiotic-degrading bacterium capable of utilizing sulfanilic acid.</title>
        <authorList>
            <person name="Hegedus B."/>
            <person name="Kos P.B."/>
            <person name="Balint B."/>
            <person name="Maroti G."/>
            <person name="Gan H.M."/>
            <person name="Perei K."/>
            <person name="Rakhely G."/>
        </authorList>
    </citation>
    <scope>NUCLEOTIDE SEQUENCE [LARGE SCALE GENOMIC DNA]</scope>
    <source>
        <strain evidence="3">SA1</strain>
    </source>
</reference>
<sequence>MSSTRMASAASLATPFGGIRPTAMERARGRLLRAPDHDSSTGGGDAGQSGGEGGEAQGDGGDAATTEQPAQTDAAPGEAAQDKTGTETDTSLLGGDLTEGGDKGGEGAKGDEEAPAERIVPEKYEIAIEGMDLDQAALDEASEVFKEVGLTNDEAVKLMPAAAKFKERVETATLQQLVDAGAVQKAGWLKETKDHPDIGGANLEQTLHLAGKAFDHFGIEAGSDFRKLLTETGFGNHPEMVRIMRGVGEMLSEDGFPRSGAGEAKSDPLTQMYPNNRRSK</sequence>
<gene>
    <name evidence="2" type="ORF">BES08_11000</name>
</gene>
<dbReference type="KEGG" id="nre:BES08_11000"/>
<feature type="compositionally biased region" description="Basic and acidic residues" evidence="1">
    <location>
        <begin position="23"/>
        <end position="39"/>
    </location>
</feature>
<feature type="compositionally biased region" description="Gly residues" evidence="1">
    <location>
        <begin position="41"/>
        <end position="61"/>
    </location>
</feature>
<evidence type="ECO:0008006" key="4">
    <source>
        <dbReference type="Google" id="ProtNLM"/>
    </source>
</evidence>
<dbReference type="OrthoDB" id="5852at2"/>
<feature type="compositionally biased region" description="Basic and acidic residues" evidence="1">
    <location>
        <begin position="100"/>
        <end position="119"/>
    </location>
</feature>
<feature type="compositionally biased region" description="Low complexity" evidence="1">
    <location>
        <begin position="87"/>
        <end position="96"/>
    </location>
</feature>
<protein>
    <recommendedName>
        <fullName evidence="4">Peptidase</fullName>
    </recommendedName>
</protein>
<evidence type="ECO:0000313" key="3">
    <source>
        <dbReference type="Proteomes" id="UP000094626"/>
    </source>
</evidence>
<feature type="compositionally biased region" description="Polar residues" evidence="1">
    <location>
        <begin position="268"/>
        <end position="280"/>
    </location>
</feature>
<evidence type="ECO:0000256" key="1">
    <source>
        <dbReference type="SAM" id="MobiDB-lite"/>
    </source>
</evidence>
<proteinExistence type="predicted"/>
<name>A0A1D8A534_9SPHN</name>